<dbReference type="Proteomes" id="UP001431429">
    <property type="component" value="Unassembled WGS sequence"/>
</dbReference>
<dbReference type="SUPFAM" id="SSF52540">
    <property type="entry name" value="P-loop containing nucleoside triphosphate hydrolases"/>
    <property type="match status" value="1"/>
</dbReference>
<evidence type="ECO:0000313" key="6">
    <source>
        <dbReference type="EMBL" id="MCM2391869.1"/>
    </source>
</evidence>
<evidence type="ECO:0000256" key="4">
    <source>
        <dbReference type="SAM" id="MobiDB-lite"/>
    </source>
</evidence>
<keyword evidence="7" id="KW-1185">Reference proteome</keyword>
<dbReference type="Pfam" id="PF00005">
    <property type="entry name" value="ABC_tran"/>
    <property type="match status" value="1"/>
</dbReference>
<proteinExistence type="predicted"/>
<protein>
    <submittedName>
        <fullName evidence="6">ABC transporter ATP-binding protein</fullName>
    </submittedName>
</protein>
<dbReference type="Gene3D" id="3.40.50.300">
    <property type="entry name" value="P-loop containing nucleotide triphosphate hydrolases"/>
    <property type="match status" value="1"/>
</dbReference>
<evidence type="ECO:0000259" key="5">
    <source>
        <dbReference type="PROSITE" id="PS50893"/>
    </source>
</evidence>
<gene>
    <name evidence="6" type="ORF">NBG84_26890</name>
</gene>
<dbReference type="PANTHER" id="PTHR42788:SF13">
    <property type="entry name" value="ALIPHATIC SULFONATES IMPORT ATP-BINDING PROTEIN SSUB"/>
    <property type="match status" value="1"/>
</dbReference>
<dbReference type="InterPro" id="IPR027417">
    <property type="entry name" value="P-loop_NTPase"/>
</dbReference>
<dbReference type="InterPro" id="IPR003593">
    <property type="entry name" value="AAA+_ATPase"/>
</dbReference>
<evidence type="ECO:0000256" key="3">
    <source>
        <dbReference type="ARBA" id="ARBA00022840"/>
    </source>
</evidence>
<evidence type="ECO:0000313" key="7">
    <source>
        <dbReference type="Proteomes" id="UP001431429"/>
    </source>
</evidence>
<dbReference type="InterPro" id="IPR050166">
    <property type="entry name" value="ABC_transporter_ATP-bind"/>
</dbReference>
<dbReference type="PANTHER" id="PTHR42788">
    <property type="entry name" value="TAURINE IMPORT ATP-BINDING PROTEIN-RELATED"/>
    <property type="match status" value="1"/>
</dbReference>
<feature type="domain" description="ABC transporter" evidence="5">
    <location>
        <begin position="10"/>
        <end position="240"/>
    </location>
</feature>
<keyword evidence="3 6" id="KW-0067">ATP-binding</keyword>
<evidence type="ECO:0000256" key="2">
    <source>
        <dbReference type="ARBA" id="ARBA00022741"/>
    </source>
</evidence>
<dbReference type="InterPro" id="IPR003439">
    <property type="entry name" value="ABC_transporter-like_ATP-bd"/>
</dbReference>
<dbReference type="EMBL" id="JAMQAW010000034">
    <property type="protein sequence ID" value="MCM2391869.1"/>
    <property type="molecule type" value="Genomic_DNA"/>
</dbReference>
<keyword evidence="2" id="KW-0547">Nucleotide-binding</keyword>
<feature type="region of interest" description="Disordered" evidence="4">
    <location>
        <begin position="255"/>
        <end position="288"/>
    </location>
</feature>
<organism evidence="6 7">
    <name type="scientific">Streptomyces albipurpureus</name>
    <dbReference type="NCBI Taxonomy" id="2897419"/>
    <lineage>
        <taxon>Bacteria</taxon>
        <taxon>Bacillati</taxon>
        <taxon>Actinomycetota</taxon>
        <taxon>Actinomycetes</taxon>
        <taxon>Kitasatosporales</taxon>
        <taxon>Streptomycetaceae</taxon>
        <taxon>Streptomyces</taxon>
    </lineage>
</organism>
<feature type="compositionally biased region" description="Basic and acidic residues" evidence="4">
    <location>
        <begin position="279"/>
        <end position="288"/>
    </location>
</feature>
<dbReference type="RefSeq" id="WP_250922199.1">
    <property type="nucleotide sequence ID" value="NZ_JAMQAW010000034.1"/>
</dbReference>
<dbReference type="InterPro" id="IPR017871">
    <property type="entry name" value="ABC_transporter-like_CS"/>
</dbReference>
<dbReference type="GO" id="GO:0005524">
    <property type="term" value="F:ATP binding"/>
    <property type="evidence" value="ECO:0007669"/>
    <property type="project" value="UniProtKB-KW"/>
</dbReference>
<dbReference type="SMART" id="SM00382">
    <property type="entry name" value="AAA"/>
    <property type="match status" value="1"/>
</dbReference>
<sequence>MRVREPKTVLEVEDLHYEYLPGKAAIDSISFKIGEGELVSIVGPSGCGKTTLMKSVAGLLRPTSGTVRMHGVAVSQVPDDLAMVFQEYERSLYPWLTVAENVKLPLRYVKVDKGQRARRVERALAEVGLSRDHAKYPWQLSGGMQQRVAIARALAYRPSLLLMDEPFASVDAQTRAELEDLVAAVQRNHGVTIMLITHDIDEAVYLGDRVIVLTGSPSRTMREIDVDLPSERDQIETKASREFVALRSEVAHLIRRATRGTTETVEPPPEGAAAPEPTAKPRQERILP</sequence>
<feature type="compositionally biased region" description="Low complexity" evidence="4">
    <location>
        <begin position="261"/>
        <end position="277"/>
    </location>
</feature>
<comment type="caution">
    <text evidence="6">The sequence shown here is derived from an EMBL/GenBank/DDBJ whole genome shotgun (WGS) entry which is preliminary data.</text>
</comment>
<evidence type="ECO:0000256" key="1">
    <source>
        <dbReference type="ARBA" id="ARBA00022448"/>
    </source>
</evidence>
<dbReference type="PROSITE" id="PS00211">
    <property type="entry name" value="ABC_TRANSPORTER_1"/>
    <property type="match status" value="1"/>
</dbReference>
<accession>A0ABT0UV60</accession>
<dbReference type="CDD" id="cd03293">
    <property type="entry name" value="ABC_NrtD_SsuB_transporters"/>
    <property type="match status" value="1"/>
</dbReference>
<dbReference type="PROSITE" id="PS50893">
    <property type="entry name" value="ABC_TRANSPORTER_2"/>
    <property type="match status" value="1"/>
</dbReference>
<reference evidence="6" key="1">
    <citation type="submission" date="2022-06" db="EMBL/GenBank/DDBJ databases">
        <title>Genome public.</title>
        <authorList>
            <person name="Sun Q."/>
        </authorList>
    </citation>
    <scope>NUCLEOTIDE SEQUENCE</scope>
    <source>
        <strain evidence="6">CWNU-1</strain>
    </source>
</reference>
<keyword evidence="1" id="KW-0813">Transport</keyword>
<name>A0ABT0UV60_9ACTN</name>